<reference evidence="1 2" key="1">
    <citation type="submission" date="2012-03" db="EMBL/GenBank/DDBJ databases">
        <title>Whole Genome Assembly of Papio anubis.</title>
        <authorList>
            <person name="Liu Y.L."/>
            <person name="Abraham K.A."/>
            <person name="Akbar H.A."/>
            <person name="Ali S.A."/>
            <person name="Anosike U.A."/>
            <person name="Aqrawi P.A."/>
            <person name="Arias F.A."/>
            <person name="Attaway T.A."/>
            <person name="Awwad R.A."/>
            <person name="Babu C.B."/>
            <person name="Bandaranaike D.B."/>
            <person name="Battles P.B."/>
            <person name="Bell A.B."/>
            <person name="Beltran B.B."/>
            <person name="Berhane-Mersha D.B."/>
            <person name="Bess C.B."/>
            <person name="Bickham C.B."/>
            <person name="Bolden T.B."/>
            <person name="Carter K.C."/>
            <person name="Chau D.C."/>
            <person name="Chavez A.C."/>
            <person name="Clerc-Blankenburg K.C."/>
            <person name="Coyle M.C."/>
            <person name="Dao M.D."/>
            <person name="Davila M.L.D."/>
            <person name="Davy-Carroll L.D."/>
            <person name="Denson S.D."/>
            <person name="Dinh H.D."/>
            <person name="Fernandez S.F."/>
            <person name="Fernando P.F."/>
            <person name="Forbes L.F."/>
            <person name="Francis C.F."/>
            <person name="Francisco L.F."/>
            <person name="Fu Q.F."/>
            <person name="Garcia-Iii R.G."/>
            <person name="Garrett T.G."/>
            <person name="Gross S.G."/>
            <person name="Gubbala S.G."/>
            <person name="Hirani K.H."/>
            <person name="Hogues M.H."/>
            <person name="Hollins B.H."/>
            <person name="Jackson L.J."/>
            <person name="Javaid M.J."/>
            <person name="Jhangiani S.J."/>
            <person name="Johnson A.J."/>
            <person name="Johnson B.J."/>
            <person name="Jones J.J."/>
            <person name="Joshi V.J."/>
            <person name="Kalu J.K."/>
            <person name="Khan N.K."/>
            <person name="Korchina V.K."/>
            <person name="Kovar C.K."/>
            <person name="Lago L.L."/>
            <person name="Lara F.L."/>
            <person name="Le T.-K.L."/>
            <person name="Lee S.L."/>
            <person name="Legall-Iii F.L."/>
            <person name="Lemon S.L."/>
            <person name="Liu J.L."/>
            <person name="Liu Y.-S.L."/>
            <person name="Liyanage D.L."/>
            <person name="Lopez J.L."/>
            <person name="Lorensuhewa L.L."/>
            <person name="Mata R.M."/>
            <person name="Mathew T.M."/>
            <person name="Mercado C.M."/>
            <person name="Mercado I.M."/>
            <person name="Morales K.M."/>
            <person name="Morgan M.M."/>
            <person name="Munidasa M.M."/>
            <person name="Ngo D.N."/>
            <person name="Nguyen L.N."/>
            <person name="Nguyen T.N."/>
            <person name="Nguyen N.N."/>
            <person name="Obregon M.O."/>
            <person name="Okwuonu G.O."/>
            <person name="Ongeri F.O."/>
            <person name="Onwere C.O."/>
            <person name="Osifeso I.O."/>
            <person name="Parra A.P."/>
            <person name="Patil S.P."/>
            <person name="Perez A.P."/>
            <person name="Perez Y.P."/>
            <person name="Pham C.P."/>
            <person name="Pu L.-L.P."/>
            <person name="Puazo M.P."/>
            <person name="Quiroz J.Q."/>
            <person name="Rouhana J.R."/>
            <person name="Ruiz M.R."/>
            <person name="Ruiz S.-J.R."/>
            <person name="Saada N.S."/>
            <person name="Santibanez J.S."/>
            <person name="Scheel M.S."/>
            <person name="Schneider B.S."/>
            <person name="Simmons D.S."/>
            <person name="Sisson I.S."/>
            <person name="Tang L.-Y.T."/>
            <person name="Thornton R.T."/>
            <person name="Tisius J.T."/>
            <person name="Toledanes G.T."/>
            <person name="Trejos Z.T."/>
            <person name="Usmani K.U."/>
            <person name="Varghese R.V."/>
            <person name="Vattathil S.V."/>
            <person name="Vee V.V."/>
            <person name="Walker D.W."/>
            <person name="Weissenberger G.W."/>
            <person name="White C.W."/>
            <person name="Williams A.W."/>
            <person name="Woodworth J.W."/>
            <person name="Wright R.W."/>
            <person name="Zhu Y.Z."/>
            <person name="Han Y.H."/>
            <person name="Newsham I.N."/>
            <person name="Nazareth L.N."/>
            <person name="Worley K.W."/>
            <person name="Muzny D.M."/>
            <person name="Rogers J.R."/>
            <person name="Gibbs R.G."/>
        </authorList>
    </citation>
    <scope>NUCLEOTIDE SEQUENCE [LARGE SCALE GENOMIC DNA]</scope>
</reference>
<reference evidence="1" key="3">
    <citation type="submission" date="2025-09" db="UniProtKB">
        <authorList>
            <consortium name="Ensembl"/>
        </authorList>
    </citation>
    <scope>IDENTIFICATION</scope>
</reference>
<evidence type="ECO:0000313" key="1">
    <source>
        <dbReference type="Ensembl" id="ENSPANP00000055973.1"/>
    </source>
</evidence>
<dbReference type="AlphaFoldDB" id="A0A8I5N8E0"/>
<dbReference type="GeneTree" id="ENSGT00940000163505"/>
<proteinExistence type="predicted"/>
<sequence>MVVGACNPSNWGGRKLLGPRRQSLGDRARLRLKKKKKFCLKLLNFFLTWHIYFERKVLCFFLRQSLALSPRLECSGRISAHCKLRLPGSRRSPASVSRVAGTTDARHCARLVFCIFSRDGVSPY</sequence>
<protein>
    <submittedName>
        <fullName evidence="1">Uncharacterized protein</fullName>
    </submittedName>
</protein>
<name>A0A8I5N8E0_PAPAN</name>
<dbReference type="Ensembl" id="ENSPANT00000082161.1">
    <property type="protein sequence ID" value="ENSPANP00000055973.1"/>
    <property type="gene ID" value="ENSPANG00000041812.1"/>
</dbReference>
<dbReference type="PANTHER" id="PTHR12138:SF75">
    <property type="entry name" value="SECRETED PROTEIN"/>
    <property type="match status" value="1"/>
</dbReference>
<dbReference type="PANTHER" id="PTHR12138">
    <property type="entry name" value="PRIMATE-EXPANDED PROTEIN FAMILY"/>
    <property type="match status" value="1"/>
</dbReference>
<accession>A0A8I5N8E0</accession>
<reference evidence="1" key="2">
    <citation type="submission" date="2025-08" db="UniProtKB">
        <authorList>
            <consortium name="Ensembl"/>
        </authorList>
    </citation>
    <scope>IDENTIFICATION</scope>
</reference>
<evidence type="ECO:0000313" key="2">
    <source>
        <dbReference type="Proteomes" id="UP000028761"/>
    </source>
</evidence>
<dbReference type="Proteomes" id="UP000028761">
    <property type="component" value="Chromosome 1"/>
</dbReference>
<keyword evidence="2" id="KW-1185">Reference proteome</keyword>
<organism evidence="1 2">
    <name type="scientific">Papio anubis</name>
    <name type="common">Olive baboon</name>
    <dbReference type="NCBI Taxonomy" id="9555"/>
    <lineage>
        <taxon>Eukaryota</taxon>
        <taxon>Metazoa</taxon>
        <taxon>Chordata</taxon>
        <taxon>Craniata</taxon>
        <taxon>Vertebrata</taxon>
        <taxon>Euteleostomi</taxon>
        <taxon>Mammalia</taxon>
        <taxon>Eutheria</taxon>
        <taxon>Euarchontoglires</taxon>
        <taxon>Primates</taxon>
        <taxon>Haplorrhini</taxon>
        <taxon>Catarrhini</taxon>
        <taxon>Cercopithecidae</taxon>
        <taxon>Cercopithecinae</taxon>
        <taxon>Papio</taxon>
    </lineage>
</organism>